<comment type="subcellular location">
    <subcellularLocation>
        <location evidence="2">Cytoplasm</location>
    </subcellularLocation>
    <subcellularLocation>
        <location evidence="1">Nucleus</location>
    </subcellularLocation>
</comment>
<evidence type="ECO:0000256" key="3">
    <source>
        <dbReference type="ARBA" id="ARBA00005902"/>
    </source>
</evidence>
<organism evidence="8 9">
    <name type="scientific">Camellia sinensis var. sinensis</name>
    <name type="common">China tea</name>
    <dbReference type="NCBI Taxonomy" id="542762"/>
    <lineage>
        <taxon>Eukaryota</taxon>
        <taxon>Viridiplantae</taxon>
        <taxon>Streptophyta</taxon>
        <taxon>Embryophyta</taxon>
        <taxon>Tracheophyta</taxon>
        <taxon>Spermatophyta</taxon>
        <taxon>Magnoliopsida</taxon>
        <taxon>eudicotyledons</taxon>
        <taxon>Gunneridae</taxon>
        <taxon>Pentapetalae</taxon>
        <taxon>asterids</taxon>
        <taxon>Ericales</taxon>
        <taxon>Theaceae</taxon>
        <taxon>Camellia</taxon>
    </lineage>
</organism>
<evidence type="ECO:0000256" key="7">
    <source>
        <dbReference type="ARBA" id="ARBA00023242"/>
    </source>
</evidence>
<evidence type="ECO:0000313" key="9">
    <source>
        <dbReference type="Proteomes" id="UP000306102"/>
    </source>
</evidence>
<evidence type="ECO:0000256" key="4">
    <source>
        <dbReference type="ARBA" id="ARBA00022490"/>
    </source>
</evidence>
<dbReference type="GO" id="GO:0003723">
    <property type="term" value="F:RNA binding"/>
    <property type="evidence" value="ECO:0007669"/>
    <property type="project" value="UniProtKB-KW"/>
</dbReference>
<evidence type="ECO:0008006" key="10">
    <source>
        <dbReference type="Google" id="ProtNLM"/>
    </source>
</evidence>
<dbReference type="InterPro" id="IPR016068">
    <property type="entry name" value="Translin_N"/>
</dbReference>
<comment type="similarity">
    <text evidence="3">Belongs to the translin family.</text>
</comment>
<dbReference type="Gene3D" id="1.20.58.190">
    <property type="entry name" value="Translin, domain 1"/>
    <property type="match status" value="1"/>
</dbReference>
<keyword evidence="9" id="KW-1185">Reference proteome</keyword>
<keyword evidence="5" id="KW-0694">RNA-binding</keyword>
<name>A0A4S4D0Q7_CAMSN</name>
<sequence length="322" mass="36550">MKSAFRNAFYSYYFTLSSRSLNPNPTPLSPLILFPLRSSISPNSLSSTLFKLRSFSSSSSMADGGGHAPPSPSSTLEKQFQDFRHHLEDSGSLRDRIRAVAMEIESASRLMYSSLLLVHQSRPIPEVLEKAKAQIGVLKELFHRLAEILHECPGQYYRYNGDWRSETQTVISLLAFMHWLETGSLLMHTDAEEKLGLNNSEFGLDIEDYLIGICFMSNELVSSILQASKGMLLCCLLLTYPRYVVNQVTAGDYDCPRKVLKFLTDLHAAFRMLNLRNDFLRKKFDGMKYDLRKVEEVYYDVKIRGLAVTGDSREDQGIQGQS</sequence>
<dbReference type="AlphaFoldDB" id="A0A4S4D0Q7"/>
<dbReference type="FunFam" id="1.20.58.190:FF:000001">
    <property type="entry name" value="Translin"/>
    <property type="match status" value="1"/>
</dbReference>
<dbReference type="SUPFAM" id="SSF74784">
    <property type="entry name" value="Translin"/>
    <property type="match status" value="1"/>
</dbReference>
<dbReference type="GO" id="GO:0005634">
    <property type="term" value="C:nucleus"/>
    <property type="evidence" value="ECO:0007669"/>
    <property type="project" value="UniProtKB-SubCell"/>
</dbReference>
<evidence type="ECO:0000256" key="1">
    <source>
        <dbReference type="ARBA" id="ARBA00004123"/>
    </source>
</evidence>
<dbReference type="Pfam" id="PF01997">
    <property type="entry name" value="Translin"/>
    <property type="match status" value="2"/>
</dbReference>
<dbReference type="InterPro" id="IPR002848">
    <property type="entry name" value="Translin_fam"/>
</dbReference>
<dbReference type="EMBL" id="SDRB02013164">
    <property type="protein sequence ID" value="THF95779.1"/>
    <property type="molecule type" value="Genomic_DNA"/>
</dbReference>
<dbReference type="InterPro" id="IPR033956">
    <property type="entry name" value="Translin"/>
</dbReference>
<dbReference type="STRING" id="542762.A0A4S4D0Q7"/>
<evidence type="ECO:0000256" key="5">
    <source>
        <dbReference type="ARBA" id="ARBA00022884"/>
    </source>
</evidence>
<evidence type="ECO:0000256" key="6">
    <source>
        <dbReference type="ARBA" id="ARBA00023125"/>
    </source>
</evidence>
<dbReference type="Proteomes" id="UP000306102">
    <property type="component" value="Unassembled WGS sequence"/>
</dbReference>
<dbReference type="GO" id="GO:0003697">
    <property type="term" value="F:single-stranded DNA binding"/>
    <property type="evidence" value="ECO:0007669"/>
    <property type="project" value="InterPro"/>
</dbReference>
<dbReference type="GO" id="GO:0043565">
    <property type="term" value="F:sequence-specific DNA binding"/>
    <property type="evidence" value="ECO:0007669"/>
    <property type="project" value="InterPro"/>
</dbReference>
<reference evidence="8 9" key="1">
    <citation type="journal article" date="2018" name="Proc. Natl. Acad. Sci. U.S.A.">
        <title>Draft genome sequence of Camellia sinensis var. sinensis provides insights into the evolution of the tea genome and tea quality.</title>
        <authorList>
            <person name="Wei C."/>
            <person name="Yang H."/>
            <person name="Wang S."/>
            <person name="Zhao J."/>
            <person name="Liu C."/>
            <person name="Gao L."/>
            <person name="Xia E."/>
            <person name="Lu Y."/>
            <person name="Tai Y."/>
            <person name="She G."/>
            <person name="Sun J."/>
            <person name="Cao H."/>
            <person name="Tong W."/>
            <person name="Gao Q."/>
            <person name="Li Y."/>
            <person name="Deng W."/>
            <person name="Jiang X."/>
            <person name="Wang W."/>
            <person name="Chen Q."/>
            <person name="Zhang S."/>
            <person name="Li H."/>
            <person name="Wu J."/>
            <person name="Wang P."/>
            <person name="Li P."/>
            <person name="Shi C."/>
            <person name="Zheng F."/>
            <person name="Jian J."/>
            <person name="Huang B."/>
            <person name="Shan D."/>
            <person name="Shi M."/>
            <person name="Fang C."/>
            <person name="Yue Y."/>
            <person name="Li F."/>
            <person name="Li D."/>
            <person name="Wei S."/>
            <person name="Han B."/>
            <person name="Jiang C."/>
            <person name="Yin Y."/>
            <person name="Xia T."/>
            <person name="Zhang Z."/>
            <person name="Bennetzen J.L."/>
            <person name="Zhao S."/>
            <person name="Wan X."/>
        </authorList>
    </citation>
    <scope>NUCLEOTIDE SEQUENCE [LARGE SCALE GENOMIC DNA]</scope>
    <source>
        <strain evidence="9">cv. Shuchazao</strain>
        <tissue evidence="8">Leaf</tissue>
    </source>
</reference>
<protein>
    <recommendedName>
        <fullName evidence="10">Translin</fullName>
    </recommendedName>
</protein>
<dbReference type="InterPro" id="IPR016069">
    <property type="entry name" value="Translin_C"/>
</dbReference>
<dbReference type="PANTHER" id="PTHR10741">
    <property type="entry name" value="TRANSLIN AND TRANSLIN ASSOCIATED PROTEIN X"/>
    <property type="match status" value="1"/>
</dbReference>
<gene>
    <name evidence="8" type="ORF">TEA_020453</name>
</gene>
<dbReference type="CDD" id="cd14819">
    <property type="entry name" value="Translin"/>
    <property type="match status" value="1"/>
</dbReference>
<keyword evidence="4" id="KW-0963">Cytoplasm</keyword>
<accession>A0A4S4D0Q7</accession>
<dbReference type="GO" id="GO:0005737">
    <property type="term" value="C:cytoplasm"/>
    <property type="evidence" value="ECO:0007669"/>
    <property type="project" value="UniProtKB-SubCell"/>
</dbReference>
<keyword evidence="7" id="KW-0539">Nucleus</keyword>
<dbReference type="Gene3D" id="1.20.58.200">
    <property type="entry name" value="Translin, domain 2"/>
    <property type="match status" value="1"/>
</dbReference>
<keyword evidence="6" id="KW-0238">DNA-binding</keyword>
<dbReference type="GO" id="GO:0016070">
    <property type="term" value="P:RNA metabolic process"/>
    <property type="evidence" value="ECO:0007669"/>
    <property type="project" value="InterPro"/>
</dbReference>
<comment type="caution">
    <text evidence="8">The sequence shown here is derived from an EMBL/GenBank/DDBJ whole genome shotgun (WGS) entry which is preliminary data.</text>
</comment>
<evidence type="ECO:0000256" key="2">
    <source>
        <dbReference type="ARBA" id="ARBA00004496"/>
    </source>
</evidence>
<evidence type="ECO:0000313" key="8">
    <source>
        <dbReference type="EMBL" id="THF95779.1"/>
    </source>
</evidence>
<dbReference type="InterPro" id="IPR036081">
    <property type="entry name" value="Translin_sf"/>
</dbReference>
<proteinExistence type="inferred from homology"/>